<dbReference type="PROSITE" id="PS00330">
    <property type="entry name" value="HEMOLYSIN_CALCIUM"/>
    <property type="match status" value="4"/>
</dbReference>
<dbReference type="PANTHER" id="PTHR38340:SF1">
    <property type="entry name" value="S-LAYER PROTEIN"/>
    <property type="match status" value="1"/>
</dbReference>
<organism evidence="4 5">
    <name type="scientific">Aquipseudomonas alcaligenes</name>
    <name type="common">Pseudomonas alcaligenes</name>
    <dbReference type="NCBI Taxonomy" id="43263"/>
    <lineage>
        <taxon>Bacteria</taxon>
        <taxon>Pseudomonadati</taxon>
        <taxon>Pseudomonadota</taxon>
        <taxon>Gammaproteobacteria</taxon>
        <taxon>Pseudomonadales</taxon>
        <taxon>Pseudomonadaceae</taxon>
        <taxon>Aquipseudomonas</taxon>
    </lineage>
</organism>
<evidence type="ECO:0000256" key="2">
    <source>
        <dbReference type="ARBA" id="ARBA00022525"/>
    </source>
</evidence>
<gene>
    <name evidence="4" type="ORF">N7380_11185</name>
</gene>
<dbReference type="GO" id="GO:0005576">
    <property type="term" value="C:extracellular region"/>
    <property type="evidence" value="ECO:0007669"/>
    <property type="project" value="UniProtKB-SubCell"/>
</dbReference>
<proteinExistence type="predicted"/>
<dbReference type="Proteomes" id="UP001158058">
    <property type="component" value="Unassembled WGS sequence"/>
</dbReference>
<sequence>MATVTLYQPYTKFDANPWYGSIDATSSRVTISDGYHKEVFSGSFSYNDWGDIVGGTMKSYGYYQGGATFVSISGFSVSSASAYSYYMSGNGAGLMALMLSQADTINGSKYNDRFSGYAGNDKLNGNAGNDILYGNAGNDVLNGGQGIDTLDGGAGNDTYYIDSASDKVIESSSGGGTDSVVSSVSATLGNNLEFLSLSGTASINATGNSLGNILSGNSGNNVLNGMAGTDIMVGGLGNDTYHVDNVGDVLSEKANGGTDSVLSSVTYTLGTALENLSLTGSAAINGTGNELVNRLVGNTANNTLNGMAGNDILSGGAGDDILIGGAGRDGLTGGAGSDVFDFNALSEMGLTSTRWDVINDFIGGTDRIDLSTLDANSATAENDAFSEVIDGTSAFSAAGQLKLVDGVLYGNIDGDADAEFAIQLVGVSSVTLADFIA</sequence>
<keyword evidence="2" id="KW-0964">Secreted</keyword>
<dbReference type="InterPro" id="IPR018511">
    <property type="entry name" value="Hemolysin-typ_Ca-bd_CS"/>
</dbReference>
<comment type="subcellular location">
    <subcellularLocation>
        <location evidence="1">Secreted</location>
    </subcellularLocation>
</comment>
<dbReference type="Pfam" id="PF00353">
    <property type="entry name" value="HemolysinCabind"/>
    <property type="match status" value="4"/>
</dbReference>
<accession>A0AB73I2I7</accession>
<evidence type="ECO:0000256" key="1">
    <source>
        <dbReference type="ARBA" id="ARBA00004613"/>
    </source>
</evidence>
<reference evidence="4" key="1">
    <citation type="submission" date="2022-09" db="EMBL/GenBank/DDBJ databases">
        <title>Intensive care unit water sources are persistently colonized with multi-drug resistant bacteria and are the site of extensive horizontal gene transfer of antibiotic resistance genes.</title>
        <authorList>
            <person name="Diorio-Toth L."/>
        </authorList>
    </citation>
    <scope>NUCLEOTIDE SEQUENCE</scope>
    <source>
        <strain evidence="4">GD04146</strain>
    </source>
</reference>
<dbReference type="InterPro" id="IPR050557">
    <property type="entry name" value="RTX_toxin/Mannuronan_C5-epim"/>
</dbReference>
<dbReference type="Gene3D" id="2.150.10.10">
    <property type="entry name" value="Serralysin-like metalloprotease, C-terminal"/>
    <property type="match status" value="2"/>
</dbReference>
<evidence type="ECO:0008006" key="6">
    <source>
        <dbReference type="Google" id="ProtNLM"/>
    </source>
</evidence>
<evidence type="ECO:0000313" key="4">
    <source>
        <dbReference type="EMBL" id="MDH0142883.1"/>
    </source>
</evidence>
<dbReference type="InterPro" id="IPR011049">
    <property type="entry name" value="Serralysin-like_metalloprot_C"/>
</dbReference>
<dbReference type="AlphaFoldDB" id="A0AB73I2I7"/>
<dbReference type="PRINTS" id="PR00313">
    <property type="entry name" value="CABNDNGRPT"/>
</dbReference>
<name>A0AB73I2I7_AQUAC</name>
<evidence type="ECO:0000256" key="3">
    <source>
        <dbReference type="ARBA" id="ARBA00022837"/>
    </source>
</evidence>
<dbReference type="InterPro" id="IPR001343">
    <property type="entry name" value="Hemolysn_Ca-bd"/>
</dbReference>
<dbReference type="GO" id="GO:0005509">
    <property type="term" value="F:calcium ion binding"/>
    <property type="evidence" value="ECO:0007669"/>
    <property type="project" value="InterPro"/>
</dbReference>
<comment type="caution">
    <text evidence="4">The sequence shown here is derived from an EMBL/GenBank/DDBJ whole genome shotgun (WGS) entry which is preliminary data.</text>
</comment>
<dbReference type="SUPFAM" id="SSF51120">
    <property type="entry name" value="beta-Roll"/>
    <property type="match status" value="2"/>
</dbReference>
<dbReference type="RefSeq" id="WP_280001553.1">
    <property type="nucleotide sequence ID" value="NZ_JAODZF010000006.1"/>
</dbReference>
<evidence type="ECO:0000313" key="5">
    <source>
        <dbReference type="Proteomes" id="UP001158058"/>
    </source>
</evidence>
<keyword evidence="3" id="KW-0106">Calcium</keyword>
<dbReference type="EMBL" id="JAODZF010000006">
    <property type="protein sequence ID" value="MDH0142883.1"/>
    <property type="molecule type" value="Genomic_DNA"/>
</dbReference>
<dbReference type="PANTHER" id="PTHR38340">
    <property type="entry name" value="S-LAYER PROTEIN"/>
    <property type="match status" value="1"/>
</dbReference>
<protein>
    <recommendedName>
        <fullName evidence="6">Peptidase M10 serralysin C-terminal domain-containing protein</fullName>
    </recommendedName>
</protein>